<dbReference type="GO" id="GO:0051301">
    <property type="term" value="P:cell division"/>
    <property type="evidence" value="ECO:0007669"/>
    <property type="project" value="UniProtKB-KW"/>
</dbReference>
<protein>
    <submittedName>
        <fullName evidence="2">Cell division septum initiation protein DivIVA</fullName>
    </submittedName>
</protein>
<organism evidence="2 3">
    <name type="scientific">Streptomyces nymphaeiformis</name>
    <dbReference type="NCBI Taxonomy" id="2663842"/>
    <lineage>
        <taxon>Bacteria</taxon>
        <taxon>Bacillati</taxon>
        <taxon>Actinomycetota</taxon>
        <taxon>Actinomycetes</taxon>
        <taxon>Kitasatosporales</taxon>
        <taxon>Streptomycetaceae</taxon>
        <taxon>Streptomyces</taxon>
    </lineage>
</organism>
<keyword evidence="3" id="KW-1185">Reference proteome</keyword>
<gene>
    <name evidence="2" type="ORF">GGE06_008438</name>
</gene>
<dbReference type="AlphaFoldDB" id="A0A7W7UC51"/>
<evidence type="ECO:0000313" key="2">
    <source>
        <dbReference type="EMBL" id="MBB4987465.1"/>
    </source>
</evidence>
<keyword evidence="2" id="KW-0131">Cell cycle</keyword>
<evidence type="ECO:0000313" key="3">
    <source>
        <dbReference type="Proteomes" id="UP000582643"/>
    </source>
</evidence>
<evidence type="ECO:0000256" key="1">
    <source>
        <dbReference type="SAM" id="Coils"/>
    </source>
</evidence>
<proteinExistence type="predicted"/>
<reference evidence="2 3" key="1">
    <citation type="submission" date="2020-08" db="EMBL/GenBank/DDBJ databases">
        <title>Genomic Encyclopedia of Type Strains, Phase III (KMG-III): the genomes of soil and plant-associated and newly described type strains.</title>
        <authorList>
            <person name="Whitman W."/>
        </authorList>
    </citation>
    <scope>NUCLEOTIDE SEQUENCE [LARGE SCALE GENOMIC DNA]</scope>
    <source>
        <strain evidence="2 3">SFB5A</strain>
    </source>
</reference>
<feature type="coiled-coil region" evidence="1">
    <location>
        <begin position="23"/>
        <end position="50"/>
    </location>
</feature>
<dbReference type="Proteomes" id="UP000582643">
    <property type="component" value="Unassembled WGS sequence"/>
</dbReference>
<keyword evidence="1" id="KW-0175">Coiled coil</keyword>
<sequence length="169" mass="19056">MTVRLTPERLTEIRAGQHSYRTTEQLDRDIRDLLAEREQLLAEVARGKDTASCGESTPAPHRAGHAEVRFTAYGLVPLIGPVVEDLEPDYYGHVHRQLGGWLPDTWSGEHLHGTEHMEFAHVPGLVMPTDTNVQVHTKTSRDGSRYMAIQWRRERPSTAQHFGTLGRTA</sequence>
<accession>A0A7W7UC51</accession>
<dbReference type="EMBL" id="JACHJY010000023">
    <property type="protein sequence ID" value="MBB4987465.1"/>
    <property type="molecule type" value="Genomic_DNA"/>
</dbReference>
<name>A0A7W7UC51_9ACTN</name>
<keyword evidence="2" id="KW-0132">Cell division</keyword>
<comment type="caution">
    <text evidence="2">The sequence shown here is derived from an EMBL/GenBank/DDBJ whole genome shotgun (WGS) entry which is preliminary data.</text>
</comment>
<dbReference type="RefSeq" id="WP_184933250.1">
    <property type="nucleotide sequence ID" value="NZ_JACHJY010000023.1"/>
</dbReference>